<dbReference type="InterPro" id="IPR000182">
    <property type="entry name" value="GNAT_dom"/>
</dbReference>
<gene>
    <name evidence="2" type="ORF">OPV09_09475</name>
</gene>
<feature type="domain" description="N-acetyltransferase" evidence="1">
    <location>
        <begin position="21"/>
        <end position="150"/>
    </location>
</feature>
<dbReference type="PANTHER" id="PTHR43233:SF1">
    <property type="entry name" value="FAMILY N-ACETYLTRANSFERASE, PUTATIVE (AFU_ORTHOLOGUE AFUA_6G03350)-RELATED"/>
    <property type="match status" value="1"/>
</dbReference>
<proteinExistence type="predicted"/>
<evidence type="ECO:0000259" key="1">
    <source>
        <dbReference type="PROSITE" id="PS51186"/>
    </source>
</evidence>
<reference evidence="2 3" key="1">
    <citation type="submission" date="2024-01" db="EMBL/GenBank/DDBJ databases">
        <title>Draft genome sequences of nine bacterial species from freshwater ponds near Washington, DC.</title>
        <authorList>
            <person name="Pavloudi C."/>
            <person name="Oliver L."/>
            <person name="Slattery K."/>
            <person name="Lissner G."/>
            <person name="Saw J.H."/>
        </authorList>
    </citation>
    <scope>NUCLEOTIDE SEQUENCE [LARGE SCALE GENOMIC DNA]</scope>
    <source>
        <strain evidence="3">TB1-E2</strain>
    </source>
</reference>
<dbReference type="InterPro" id="IPR016181">
    <property type="entry name" value="Acyl_CoA_acyltransferase"/>
</dbReference>
<dbReference type="Gene3D" id="3.40.630.30">
    <property type="match status" value="1"/>
</dbReference>
<keyword evidence="3" id="KW-1185">Reference proteome</keyword>
<dbReference type="GO" id="GO:0016746">
    <property type="term" value="F:acyltransferase activity"/>
    <property type="evidence" value="ECO:0007669"/>
    <property type="project" value="UniProtKB-KW"/>
</dbReference>
<dbReference type="PANTHER" id="PTHR43233">
    <property type="entry name" value="FAMILY N-ACETYLTRANSFERASE, PUTATIVE (AFU_ORTHOLOGUE AFUA_6G03350)-RELATED"/>
    <property type="match status" value="1"/>
</dbReference>
<keyword evidence="2" id="KW-0012">Acyltransferase</keyword>
<dbReference type="Pfam" id="PF13673">
    <property type="entry name" value="Acetyltransf_10"/>
    <property type="match status" value="1"/>
</dbReference>
<name>A0ABZ2GR86_9BURK</name>
<dbReference type="EC" id="2.3.1.-" evidence="2"/>
<evidence type="ECO:0000313" key="3">
    <source>
        <dbReference type="Proteomes" id="UP001373909"/>
    </source>
</evidence>
<dbReference type="CDD" id="cd04301">
    <property type="entry name" value="NAT_SF"/>
    <property type="match status" value="1"/>
</dbReference>
<dbReference type="EMBL" id="CP142523">
    <property type="protein sequence ID" value="WWO48309.1"/>
    <property type="molecule type" value="Genomic_DNA"/>
</dbReference>
<dbReference type="Proteomes" id="UP001373909">
    <property type="component" value="Chromosome"/>
</dbReference>
<dbReference type="RefSeq" id="WP_254798629.1">
    <property type="nucleotide sequence ID" value="NZ_CP142523.1"/>
</dbReference>
<dbReference type="SUPFAM" id="SSF55729">
    <property type="entry name" value="Acyl-CoA N-acyltransferases (Nat)"/>
    <property type="match status" value="1"/>
</dbReference>
<sequence>MAKVSHAQSSYTREPMKNTTIEYRHNFPLDPLDVVRVFDQSGIKRPTSNLPRIARMFAAPCLVLSAWVDGELVGLARSLTDHAYCCYLSDLAVDKQYQGLGIGKELVKRTQAIIGEEVSLILLSAPDAMSYYPTLGFEPAGNAFVIRRKH</sequence>
<accession>A0ABZ2GR86</accession>
<protein>
    <submittedName>
        <fullName evidence="2">GNAT family N-acetyltransferase</fullName>
        <ecNumber evidence="2">2.3.1.-</ecNumber>
    </submittedName>
</protein>
<organism evidence="2 3">
    <name type="scientific">Janthinobacterium aestuarii</name>
    <dbReference type="NCBI Taxonomy" id="2985511"/>
    <lineage>
        <taxon>Bacteria</taxon>
        <taxon>Pseudomonadati</taxon>
        <taxon>Pseudomonadota</taxon>
        <taxon>Betaproteobacteria</taxon>
        <taxon>Burkholderiales</taxon>
        <taxon>Oxalobacteraceae</taxon>
        <taxon>Janthinobacterium</taxon>
    </lineage>
</organism>
<keyword evidence="2" id="KW-0808">Transferase</keyword>
<dbReference type="InterPro" id="IPR053144">
    <property type="entry name" value="Acetyltransferase_Butenolide"/>
</dbReference>
<dbReference type="PROSITE" id="PS51186">
    <property type="entry name" value="GNAT"/>
    <property type="match status" value="1"/>
</dbReference>
<evidence type="ECO:0000313" key="2">
    <source>
        <dbReference type="EMBL" id="WWO48309.1"/>
    </source>
</evidence>